<dbReference type="SUPFAM" id="SSF46626">
    <property type="entry name" value="Cytochrome c"/>
    <property type="match status" value="1"/>
</dbReference>
<dbReference type="Gene3D" id="1.10.760.10">
    <property type="entry name" value="Cytochrome c-like domain"/>
    <property type="match status" value="1"/>
</dbReference>
<dbReference type="InterPro" id="IPR003143">
    <property type="entry name" value="Cyt_cd1_C_sf"/>
</dbReference>
<evidence type="ECO:0000259" key="4">
    <source>
        <dbReference type="PROSITE" id="PS51007"/>
    </source>
</evidence>
<feature type="domain" description="Cytochrome c" evidence="4">
    <location>
        <begin position="38"/>
        <end position="115"/>
    </location>
</feature>
<dbReference type="GO" id="GO:0009055">
    <property type="term" value="F:electron transfer activity"/>
    <property type="evidence" value="ECO:0007669"/>
    <property type="project" value="InterPro"/>
</dbReference>
<dbReference type="PROSITE" id="PS51007">
    <property type="entry name" value="CYTC"/>
    <property type="match status" value="1"/>
</dbReference>
<protein>
    <submittedName>
        <fullName evidence="5">Nitrite reductase</fullName>
        <ecNumber evidence="5">1.7.2.1</ecNumber>
    </submittedName>
</protein>
<evidence type="ECO:0000313" key="5">
    <source>
        <dbReference type="EMBL" id="VAV96450.1"/>
    </source>
</evidence>
<gene>
    <name evidence="5" type="ORF">MNBD_ALPHA01-890</name>
</gene>
<dbReference type="PANTHER" id="PTHR47197:SF3">
    <property type="entry name" value="DIHYDRO-HEME D1 DEHYDROGENASE"/>
    <property type="match status" value="1"/>
</dbReference>
<dbReference type="GO" id="GO:0020037">
    <property type="term" value="F:heme binding"/>
    <property type="evidence" value="ECO:0007669"/>
    <property type="project" value="InterPro"/>
</dbReference>
<dbReference type="Pfam" id="PF02239">
    <property type="entry name" value="Cytochrom_D1"/>
    <property type="match status" value="1"/>
</dbReference>
<evidence type="ECO:0000256" key="3">
    <source>
        <dbReference type="ARBA" id="ARBA00023004"/>
    </source>
</evidence>
<dbReference type="GO" id="GO:0046872">
    <property type="term" value="F:metal ion binding"/>
    <property type="evidence" value="ECO:0007669"/>
    <property type="project" value="UniProtKB-KW"/>
</dbReference>
<dbReference type="Pfam" id="PF13442">
    <property type="entry name" value="Cytochrome_CBB3"/>
    <property type="match status" value="1"/>
</dbReference>
<keyword evidence="2" id="KW-0479">Metal-binding</keyword>
<keyword evidence="5" id="KW-0560">Oxidoreductase</keyword>
<dbReference type="PANTHER" id="PTHR47197">
    <property type="entry name" value="PROTEIN NIRF"/>
    <property type="match status" value="1"/>
</dbReference>
<dbReference type="CDD" id="cd20781">
    <property type="entry name" value="8prop_hemeD1_NiR_alpha_gamma"/>
    <property type="match status" value="1"/>
</dbReference>
<dbReference type="EC" id="1.7.2.1" evidence="5"/>
<dbReference type="InterPro" id="IPR009056">
    <property type="entry name" value="Cyt_c-like_dom"/>
</dbReference>
<reference evidence="5" key="1">
    <citation type="submission" date="2018-06" db="EMBL/GenBank/DDBJ databases">
        <authorList>
            <person name="Zhirakovskaya E."/>
        </authorList>
    </citation>
    <scope>NUCLEOTIDE SEQUENCE</scope>
</reference>
<dbReference type="AlphaFoldDB" id="A0A3B0RSK3"/>
<keyword evidence="1" id="KW-0349">Heme</keyword>
<keyword evidence="3" id="KW-0408">Iron</keyword>
<dbReference type="InterPro" id="IPR036909">
    <property type="entry name" value="Cyt_c-like_dom_sf"/>
</dbReference>
<evidence type="ECO:0000256" key="2">
    <source>
        <dbReference type="ARBA" id="ARBA00022723"/>
    </source>
</evidence>
<sequence length="546" mass="60922">MKMNLAKFKLPALGIAMGLFTAGLGINVNAAEPSLSEADFEKAKTMYFQRCAGCHGVLRKGATGKSLLPKESRKLGQARLEKILTFGTEGGMNNFDDTFTKEEISMLATYIQLEPPVPPEMSLALMKERHKVYVEPKDYPTKPLHGLNWKNFFVVIERDAGKVAIIDGDTHKIITHINTGYAVHVIKASEKHKTQKPVNGVPGRFWYTQGRDGKMTKIDLWQTPDKMLVAETQMAYDARDVAVSGDGKYVIGGGYWPPHFVILDALTMEPLKVVSTRGINVDGEYVNEARVAAIYTTPNEPTFLVAVKELGQMWQVDYSDLDNLRIEMINSAKFLHDGFFDPTGRYFQIAANASNKMVVVDTKTRKLESMINVAKKPHPGPGANWKDKKCGPVGGTPHLGVGVVTVWGNDPAKHKKNAWKICYTVETDGPGLFIRTHPKSKYVWVDQTLHPEPEIQQSIQVIDKKTRKIVKTIRVTEEAGKVAVHMEFNKDGSEVWVSVWNRTDNANPTGEIVVYDAKTLKEIKRIKGLTTPTGKFNVYNRANHVT</sequence>
<dbReference type="GO" id="GO:0050421">
    <property type="term" value="F:nitrite reductase (NO-forming) activity"/>
    <property type="evidence" value="ECO:0007669"/>
    <property type="project" value="UniProtKB-EC"/>
</dbReference>
<dbReference type="InterPro" id="IPR051200">
    <property type="entry name" value="Host-pathogen_enzymatic-act"/>
</dbReference>
<dbReference type="Gene3D" id="2.140.10.20">
    <property type="entry name" value="C-terminal (heme d1) domain of cytochrome cd1-nitrite reductase"/>
    <property type="match status" value="1"/>
</dbReference>
<dbReference type="InterPro" id="IPR011048">
    <property type="entry name" value="Haem_d1_sf"/>
</dbReference>
<proteinExistence type="predicted"/>
<dbReference type="EMBL" id="UOEJ01000073">
    <property type="protein sequence ID" value="VAV96450.1"/>
    <property type="molecule type" value="Genomic_DNA"/>
</dbReference>
<accession>A0A3B0RSK3</accession>
<name>A0A3B0RSK3_9ZZZZ</name>
<dbReference type="SUPFAM" id="SSF51004">
    <property type="entry name" value="C-terminal (heme d1) domain of cytochrome cd1-nitrite reductase"/>
    <property type="match status" value="1"/>
</dbReference>
<organism evidence="5">
    <name type="scientific">hydrothermal vent metagenome</name>
    <dbReference type="NCBI Taxonomy" id="652676"/>
    <lineage>
        <taxon>unclassified sequences</taxon>
        <taxon>metagenomes</taxon>
        <taxon>ecological metagenomes</taxon>
    </lineage>
</organism>
<evidence type="ECO:0000256" key="1">
    <source>
        <dbReference type="ARBA" id="ARBA00022617"/>
    </source>
</evidence>